<dbReference type="NCBIfam" id="TIGR00688">
    <property type="entry name" value="rarD"/>
    <property type="match status" value="1"/>
</dbReference>
<evidence type="ECO:0000256" key="5">
    <source>
        <dbReference type="ARBA" id="ARBA00022692"/>
    </source>
</evidence>
<evidence type="ECO:0000256" key="4">
    <source>
        <dbReference type="ARBA" id="ARBA00022475"/>
    </source>
</evidence>
<feature type="transmembrane region" description="Helical" evidence="8">
    <location>
        <begin position="79"/>
        <end position="97"/>
    </location>
</feature>
<accession>A0A542YKV4</accession>
<feature type="transmembrane region" description="Helical" evidence="8">
    <location>
        <begin position="41"/>
        <end position="59"/>
    </location>
</feature>
<protein>
    <submittedName>
        <fullName evidence="9">Chloramphenicol-sensitive protein RarD</fullName>
    </submittedName>
</protein>
<dbReference type="GO" id="GO:0005886">
    <property type="term" value="C:plasma membrane"/>
    <property type="evidence" value="ECO:0007669"/>
    <property type="project" value="UniProtKB-SubCell"/>
</dbReference>
<dbReference type="SUPFAM" id="SSF103481">
    <property type="entry name" value="Multidrug resistance efflux transporter EmrE"/>
    <property type="match status" value="1"/>
</dbReference>
<dbReference type="EMBL" id="VFOM01000001">
    <property type="protein sequence ID" value="TQL48722.1"/>
    <property type="molecule type" value="Genomic_DNA"/>
</dbReference>
<feature type="transmembrane region" description="Helical" evidence="8">
    <location>
        <begin position="12"/>
        <end position="29"/>
    </location>
</feature>
<dbReference type="RefSeq" id="WP_141880797.1">
    <property type="nucleotide sequence ID" value="NZ_VFOM01000001.1"/>
</dbReference>
<sequence length="302" mass="32808">MRHDSQTTARGVIASVVASALFGAVYFIPAQLTELTEWEVVSWRILLTVPFMVVLLLAIRSWGEVADALRRLRRRPVLILLLLVNSGLLWLQLWLFAWAPKSGHGLDVALGYLLMPLVLVLVGVLLHRESLGRVRTAAVIAAALGVAAAFFAASGLSWATFAVALGYPIYFTLRRAAGVDTPGALWLELVVLVPFAAWFAFGPGTLVAEGGTPPWGLLLVFGVISALALTLYIVASRLLSFSLFGLLSYVEPIILVLVSLVLLHEAIEPDEYFTYAGIGLAVLLLIVEGIRSQRSRRGRRTP</sequence>
<comment type="caution">
    <text evidence="9">The sequence shown here is derived from an EMBL/GenBank/DDBJ whole genome shotgun (WGS) entry which is preliminary data.</text>
</comment>
<comment type="similarity">
    <text evidence="2">Belongs to the EamA transporter family.</text>
</comment>
<feature type="transmembrane region" description="Helical" evidence="8">
    <location>
        <begin position="134"/>
        <end position="151"/>
    </location>
</feature>
<evidence type="ECO:0000256" key="8">
    <source>
        <dbReference type="SAM" id="Phobius"/>
    </source>
</evidence>
<dbReference type="InterPro" id="IPR037185">
    <property type="entry name" value="EmrE-like"/>
</dbReference>
<name>A0A542YKV4_9MICO</name>
<dbReference type="AlphaFoldDB" id="A0A542YKV4"/>
<evidence type="ECO:0000313" key="10">
    <source>
        <dbReference type="Proteomes" id="UP000317998"/>
    </source>
</evidence>
<dbReference type="Proteomes" id="UP000317998">
    <property type="component" value="Unassembled WGS sequence"/>
</dbReference>
<evidence type="ECO:0000256" key="7">
    <source>
        <dbReference type="ARBA" id="ARBA00023136"/>
    </source>
</evidence>
<organism evidence="9 10">
    <name type="scientific">Homoserinimonas aerilata</name>
    <dbReference type="NCBI Taxonomy" id="1162970"/>
    <lineage>
        <taxon>Bacteria</taxon>
        <taxon>Bacillati</taxon>
        <taxon>Actinomycetota</taxon>
        <taxon>Actinomycetes</taxon>
        <taxon>Micrococcales</taxon>
        <taxon>Microbacteriaceae</taxon>
        <taxon>Homoserinimonas</taxon>
    </lineage>
</organism>
<reference evidence="9 10" key="1">
    <citation type="submission" date="2019-06" db="EMBL/GenBank/DDBJ databases">
        <title>Sequencing the genomes of 1000 actinobacteria strains.</title>
        <authorList>
            <person name="Klenk H.-P."/>
        </authorList>
    </citation>
    <scope>NUCLEOTIDE SEQUENCE [LARGE SCALE GENOMIC DNA]</scope>
    <source>
        <strain evidence="9 10">DSM 26477</strain>
    </source>
</reference>
<dbReference type="OrthoDB" id="3250831at2"/>
<evidence type="ECO:0000256" key="6">
    <source>
        <dbReference type="ARBA" id="ARBA00022989"/>
    </source>
</evidence>
<feature type="transmembrane region" description="Helical" evidence="8">
    <location>
        <begin position="246"/>
        <end position="266"/>
    </location>
</feature>
<evidence type="ECO:0000256" key="2">
    <source>
        <dbReference type="ARBA" id="ARBA00007362"/>
    </source>
</evidence>
<keyword evidence="5 8" id="KW-0812">Transmembrane</keyword>
<keyword evidence="10" id="KW-1185">Reference proteome</keyword>
<keyword evidence="4" id="KW-1003">Cell membrane</keyword>
<dbReference type="InterPro" id="IPR004626">
    <property type="entry name" value="RarD"/>
</dbReference>
<feature type="transmembrane region" description="Helical" evidence="8">
    <location>
        <begin position="157"/>
        <end position="173"/>
    </location>
</feature>
<feature type="transmembrane region" description="Helical" evidence="8">
    <location>
        <begin position="109"/>
        <end position="127"/>
    </location>
</feature>
<feature type="transmembrane region" description="Helical" evidence="8">
    <location>
        <begin position="272"/>
        <end position="290"/>
    </location>
</feature>
<comment type="subcellular location">
    <subcellularLocation>
        <location evidence="1">Cell membrane</location>
        <topology evidence="1">Multi-pass membrane protein</topology>
    </subcellularLocation>
</comment>
<proteinExistence type="inferred from homology"/>
<evidence type="ECO:0000256" key="1">
    <source>
        <dbReference type="ARBA" id="ARBA00004651"/>
    </source>
</evidence>
<gene>
    <name evidence="9" type="ORF">FB562_1820</name>
</gene>
<keyword evidence="3" id="KW-0813">Transport</keyword>
<feature type="transmembrane region" description="Helical" evidence="8">
    <location>
        <begin position="185"/>
        <end position="203"/>
    </location>
</feature>
<keyword evidence="7 8" id="KW-0472">Membrane</keyword>
<feature type="transmembrane region" description="Helical" evidence="8">
    <location>
        <begin position="215"/>
        <end position="234"/>
    </location>
</feature>
<evidence type="ECO:0000256" key="3">
    <source>
        <dbReference type="ARBA" id="ARBA00022448"/>
    </source>
</evidence>
<keyword evidence="6 8" id="KW-1133">Transmembrane helix</keyword>
<evidence type="ECO:0000313" key="9">
    <source>
        <dbReference type="EMBL" id="TQL48722.1"/>
    </source>
</evidence>